<dbReference type="EMBL" id="MQMG01000038">
    <property type="protein sequence ID" value="OKO91409.1"/>
    <property type="molecule type" value="Genomic_DNA"/>
</dbReference>
<organism evidence="2 3">
    <name type="scientific">Geobacillus proteiniphilus</name>
    <dbReference type="NCBI Taxonomy" id="860353"/>
    <lineage>
        <taxon>Bacteria</taxon>
        <taxon>Bacillati</taxon>
        <taxon>Bacillota</taxon>
        <taxon>Bacilli</taxon>
        <taxon>Bacillales</taxon>
        <taxon>Anoxybacillaceae</taxon>
        <taxon>Geobacillus</taxon>
    </lineage>
</organism>
<name>A0A1Q5STS7_9BACL</name>
<reference evidence="2 3" key="1">
    <citation type="submission" date="2016-11" db="EMBL/GenBank/DDBJ databases">
        <authorList>
            <person name="Kadnikov V."/>
            <person name="Nazina T."/>
        </authorList>
    </citation>
    <scope>NUCLEOTIDE SEQUENCE [LARGE SCALE GENOMIC DNA]</scope>
    <source>
        <strain evidence="2 3">1017</strain>
    </source>
</reference>
<dbReference type="GO" id="GO:0008233">
    <property type="term" value="F:peptidase activity"/>
    <property type="evidence" value="ECO:0007669"/>
    <property type="project" value="UniProtKB-KW"/>
</dbReference>
<dbReference type="RefSeq" id="WP_074044189.1">
    <property type="nucleotide sequence ID" value="NZ_MQMG01000038.1"/>
</dbReference>
<evidence type="ECO:0000313" key="2">
    <source>
        <dbReference type="EMBL" id="OKO91409.1"/>
    </source>
</evidence>
<dbReference type="Proteomes" id="UP000186030">
    <property type="component" value="Unassembled WGS sequence"/>
</dbReference>
<dbReference type="Pfam" id="PF19789">
    <property type="entry name" value="DUF6273"/>
    <property type="match status" value="1"/>
</dbReference>
<protein>
    <submittedName>
        <fullName evidence="2">IgA protease</fullName>
    </submittedName>
</protein>
<accession>A0A1Q5STS7</accession>
<dbReference type="AlphaFoldDB" id="A0A1Q5STS7"/>
<feature type="domain" description="DUF6273" evidence="1">
    <location>
        <begin position="41"/>
        <end position="258"/>
    </location>
</feature>
<reference evidence="3" key="2">
    <citation type="submission" date="2017-01" db="EMBL/GenBank/DDBJ databases">
        <title>Genome sequencing and annotation of Geobacillus sp. 1017, a Hydrocarbon-Oxidizing Thermophilic Bacterium Isolated from a Heavy Oil Reservoir (China).</title>
        <authorList>
            <person name="Kadnikov V.V."/>
            <person name="Mardanov A.V."/>
            <person name="Poltaraus A.B."/>
            <person name="Sokolova D.S."/>
            <person name="Semenova E.M."/>
            <person name="Ravin N.V."/>
            <person name="Tourova T.P."/>
            <person name="Nazina T.N."/>
        </authorList>
    </citation>
    <scope>NUCLEOTIDE SEQUENCE [LARGE SCALE GENOMIC DNA]</scope>
    <source>
        <strain evidence="3">1017</strain>
    </source>
</reference>
<proteinExistence type="predicted"/>
<sequence>MPQLLSSLPVGAKVKDLNTKYYGKPIIFQVIDKNHPGYPANSVTLLTEKIITLKAFDAKEPSNPNTDRQSYGNNRYAHSNIRQWLNKDTSPWYAAQHGYDAPPNNSNVWSNYNEYEAEAGFLSNFSAELKSKLLVTTLSVAKNTVTDGGGSETIQDKVFLLSETEVGLGNENGIAEGTPFSFFSSDAARQAYPTVEAVSNSEYTNTSLNASQPWYWWLRTPHAGFAYYARYVYSSGALTSDNAFNGTHGVRPALNLPSDILVSDSTDADGAYIIVWNQTPTISGTDADLGSKSAPFTIDYIVNDTDTTDTLTITEKVDTTVIRTINNAVRNQTYTLDVSSVWNTLALGAHTITITIDDGKGGTATRTYTFTKTDDRIKFTLKNPIETSIAAKKIVVSGVVTIPNGATLSVKACNNGFDTSPTWEDITTAFLNRQAYTFTNTTKTAEKWGINIQFEILKGTATDQIIVDGFGFSFE</sequence>
<dbReference type="InterPro" id="IPR046240">
    <property type="entry name" value="DUF6273"/>
</dbReference>
<keyword evidence="2" id="KW-0645">Protease</keyword>
<gene>
    <name evidence="2" type="ORF">BRO54_2686</name>
</gene>
<evidence type="ECO:0000259" key="1">
    <source>
        <dbReference type="Pfam" id="PF19789"/>
    </source>
</evidence>
<keyword evidence="2" id="KW-0378">Hydrolase</keyword>
<dbReference type="GO" id="GO:0006508">
    <property type="term" value="P:proteolysis"/>
    <property type="evidence" value="ECO:0007669"/>
    <property type="project" value="UniProtKB-KW"/>
</dbReference>
<comment type="caution">
    <text evidence="2">The sequence shown here is derived from an EMBL/GenBank/DDBJ whole genome shotgun (WGS) entry which is preliminary data.</text>
</comment>
<evidence type="ECO:0000313" key="3">
    <source>
        <dbReference type="Proteomes" id="UP000186030"/>
    </source>
</evidence>